<sequence>MIWFQTASIILLCFIVDSTLANADPKKSDGHNHKLPPCQACKNLVKSFQHGMEKTSRGKFEGGDAAWEEEKMGSYASSEVRLIEIQENLCSEIEKGKFQCQGLAEENEGLFEEWWKDKERNEDLHKWLCIDRLKVCCPDLHYGANCTPCNGYPDNVCNKNGKCKGSGTRKGNGQCSCNIGYEGPMCDKCSDTYYVSYKDETKLLCSPCHHSCQSTCSQAGPKGCVACKDGWYMNTEHGCLDVNECFTKPDACNSHQFCINNDGSYTCLECDKACKSCNGDGPDMCNECADGYYMEDKVCVDEQKKTRDFKINMTRYITYFGLCMATCIVFQKNTLIASLIGLSVALYISVSEYMLASEKNNSKSDFSIANIFKVS</sequence>
<evidence type="ECO:0000256" key="2">
    <source>
        <dbReference type="ARBA" id="ARBA00022536"/>
    </source>
</evidence>
<comment type="caution">
    <text evidence="9">The sequence shown here is derived from an EMBL/GenBank/DDBJ whole genome shotgun (WGS) entry which is preliminary data.</text>
</comment>
<dbReference type="InterPro" id="IPR002049">
    <property type="entry name" value="LE_dom"/>
</dbReference>
<evidence type="ECO:0000313" key="10">
    <source>
        <dbReference type="Proteomes" id="UP001372834"/>
    </source>
</evidence>
<dbReference type="Proteomes" id="UP001372834">
    <property type="component" value="Unassembled WGS sequence"/>
</dbReference>
<dbReference type="Gene3D" id="2.10.220.10">
    <property type="entry name" value="Hormone Receptor, Insulin-like Growth Factor Receptor 1, Chain A, domain 2"/>
    <property type="match status" value="1"/>
</dbReference>
<dbReference type="AlphaFoldDB" id="A0AAN8PCM8"/>
<dbReference type="Pfam" id="PF11938">
    <property type="entry name" value="DUF3456"/>
    <property type="match status" value="1"/>
</dbReference>
<dbReference type="SMART" id="SM00261">
    <property type="entry name" value="FU"/>
    <property type="match status" value="2"/>
</dbReference>
<evidence type="ECO:0000256" key="4">
    <source>
        <dbReference type="ARBA" id="ARBA00023157"/>
    </source>
</evidence>
<keyword evidence="2 5" id="KW-0245">EGF-like domain</keyword>
<dbReference type="PROSITE" id="PS50026">
    <property type="entry name" value="EGF_3"/>
    <property type="match status" value="1"/>
</dbReference>
<accession>A0AAN8PCM8</accession>
<dbReference type="PROSITE" id="PS01248">
    <property type="entry name" value="EGF_LAM_1"/>
    <property type="match status" value="1"/>
</dbReference>
<keyword evidence="6" id="KW-0812">Transmembrane</keyword>
<dbReference type="InterPro" id="IPR018097">
    <property type="entry name" value="EGF_Ca-bd_CS"/>
</dbReference>
<keyword evidence="3" id="KW-0106">Calcium</keyword>
<dbReference type="CDD" id="cd00064">
    <property type="entry name" value="FU"/>
    <property type="match status" value="1"/>
</dbReference>
<dbReference type="InterPro" id="IPR009030">
    <property type="entry name" value="Growth_fac_rcpt_cys_sf"/>
</dbReference>
<feature type="chain" id="PRO_5042824964" description="EGF-like domain-containing protein" evidence="7">
    <location>
        <begin position="22"/>
        <end position="375"/>
    </location>
</feature>
<keyword evidence="6" id="KW-1133">Transmembrane helix</keyword>
<proteinExistence type="inferred from homology"/>
<protein>
    <recommendedName>
        <fullName evidence="8">EGF-like domain-containing protein</fullName>
    </recommendedName>
</protein>
<dbReference type="GO" id="GO:0048731">
    <property type="term" value="P:system development"/>
    <property type="evidence" value="ECO:0007669"/>
    <property type="project" value="UniProtKB-ARBA"/>
</dbReference>
<dbReference type="InterPro" id="IPR000742">
    <property type="entry name" value="EGF"/>
</dbReference>
<feature type="disulfide bond" evidence="5">
    <location>
        <begin position="177"/>
        <end position="186"/>
    </location>
</feature>
<feature type="domain" description="EGF-like" evidence="8">
    <location>
        <begin position="145"/>
        <end position="187"/>
    </location>
</feature>
<evidence type="ECO:0000256" key="7">
    <source>
        <dbReference type="SAM" id="SignalP"/>
    </source>
</evidence>
<dbReference type="GO" id="GO:0048513">
    <property type="term" value="P:animal organ development"/>
    <property type="evidence" value="ECO:0007669"/>
    <property type="project" value="UniProtKB-ARBA"/>
</dbReference>
<evidence type="ECO:0000256" key="3">
    <source>
        <dbReference type="ARBA" id="ARBA00022837"/>
    </source>
</evidence>
<comment type="caution">
    <text evidence="5">Lacks conserved residue(s) required for the propagation of feature annotation.</text>
</comment>
<feature type="signal peptide" evidence="7">
    <location>
        <begin position="1"/>
        <end position="21"/>
    </location>
</feature>
<evidence type="ECO:0000256" key="5">
    <source>
        <dbReference type="PROSITE-ProRule" id="PRU00076"/>
    </source>
</evidence>
<comment type="similarity">
    <text evidence="1">Belongs to the CRELD family.</text>
</comment>
<dbReference type="SUPFAM" id="SSF57184">
    <property type="entry name" value="Growth factor receptor domain"/>
    <property type="match status" value="1"/>
</dbReference>
<gene>
    <name evidence="9" type="ORF">RUM43_007431</name>
</gene>
<evidence type="ECO:0000259" key="8">
    <source>
        <dbReference type="PROSITE" id="PS50026"/>
    </source>
</evidence>
<dbReference type="GO" id="GO:0005509">
    <property type="term" value="F:calcium ion binding"/>
    <property type="evidence" value="ECO:0007669"/>
    <property type="project" value="InterPro"/>
</dbReference>
<evidence type="ECO:0000256" key="1">
    <source>
        <dbReference type="ARBA" id="ARBA00005897"/>
    </source>
</evidence>
<organism evidence="9 10">
    <name type="scientific">Polyplax serrata</name>
    <name type="common">Common mouse louse</name>
    <dbReference type="NCBI Taxonomy" id="468196"/>
    <lineage>
        <taxon>Eukaryota</taxon>
        <taxon>Metazoa</taxon>
        <taxon>Ecdysozoa</taxon>
        <taxon>Arthropoda</taxon>
        <taxon>Hexapoda</taxon>
        <taxon>Insecta</taxon>
        <taxon>Pterygota</taxon>
        <taxon>Neoptera</taxon>
        <taxon>Paraneoptera</taxon>
        <taxon>Psocodea</taxon>
        <taxon>Troctomorpha</taxon>
        <taxon>Phthiraptera</taxon>
        <taxon>Anoplura</taxon>
        <taxon>Polyplacidae</taxon>
        <taxon>Polyplax</taxon>
    </lineage>
</organism>
<reference evidence="9 10" key="1">
    <citation type="submission" date="2023-10" db="EMBL/GenBank/DDBJ databases">
        <title>Genomes of two closely related lineages of the louse Polyplax serrata with different host specificities.</title>
        <authorList>
            <person name="Martinu J."/>
            <person name="Tarabai H."/>
            <person name="Stefka J."/>
            <person name="Hypsa V."/>
        </authorList>
    </citation>
    <scope>NUCLEOTIDE SEQUENCE [LARGE SCALE GENOMIC DNA]</scope>
    <source>
        <strain evidence="9">HR10_N</strain>
    </source>
</reference>
<dbReference type="InterPro" id="IPR006212">
    <property type="entry name" value="Furin_repeat"/>
</dbReference>
<keyword evidence="7" id="KW-0732">Signal</keyword>
<name>A0AAN8PCM8_POLSC</name>
<dbReference type="InterPro" id="IPR021852">
    <property type="entry name" value="DUF3456"/>
</dbReference>
<dbReference type="PROSITE" id="PS00022">
    <property type="entry name" value="EGF_1"/>
    <property type="match status" value="1"/>
</dbReference>
<dbReference type="PROSITE" id="PS01187">
    <property type="entry name" value="EGF_CA"/>
    <property type="match status" value="1"/>
</dbReference>
<dbReference type="EMBL" id="JAWJWE010000003">
    <property type="protein sequence ID" value="KAK6639161.1"/>
    <property type="molecule type" value="Genomic_DNA"/>
</dbReference>
<keyword evidence="6" id="KW-0472">Membrane</keyword>
<keyword evidence="4 5" id="KW-1015">Disulfide bond</keyword>
<feature type="transmembrane region" description="Helical" evidence="6">
    <location>
        <begin position="335"/>
        <end position="355"/>
    </location>
</feature>
<evidence type="ECO:0000313" key="9">
    <source>
        <dbReference type="EMBL" id="KAK6639161.1"/>
    </source>
</evidence>
<evidence type="ECO:0000256" key="6">
    <source>
        <dbReference type="SAM" id="Phobius"/>
    </source>
</evidence>